<accession>A0A099WHB4</accession>
<dbReference type="Gene3D" id="3.40.1580.10">
    <property type="entry name" value="SMI1/KNR4-like"/>
    <property type="match status" value="1"/>
</dbReference>
<evidence type="ECO:0000313" key="1">
    <source>
        <dbReference type="EMBL" id="KGL43520.1"/>
    </source>
</evidence>
<dbReference type="InterPro" id="IPR037883">
    <property type="entry name" value="Knr4/Smi1-like_sf"/>
</dbReference>
<reference evidence="1 2" key="1">
    <citation type="submission" date="2014-05" db="EMBL/GenBank/DDBJ databases">
        <title>Novel Listeriaceae from food processing environments.</title>
        <authorList>
            <person name="den Bakker H.C."/>
        </authorList>
    </citation>
    <scope>NUCLEOTIDE SEQUENCE [LARGE SCALE GENOMIC DNA]</scope>
    <source>
        <strain evidence="1 2">FSL A5-0281</strain>
    </source>
</reference>
<dbReference type="STRING" id="1552123.EP57_02775"/>
<dbReference type="OrthoDB" id="8657476at2"/>
<dbReference type="Proteomes" id="UP000029844">
    <property type="component" value="Unassembled WGS sequence"/>
</dbReference>
<comment type="caution">
    <text evidence="1">The sequence shown here is derived from an EMBL/GenBank/DDBJ whole genome shotgun (WGS) entry which is preliminary data.</text>
</comment>
<dbReference type="GeneID" id="58716357"/>
<gene>
    <name evidence="1" type="ORF">EP57_02775</name>
</gene>
<name>A0A099WHB4_9LIST</name>
<dbReference type="Pfam" id="PF09346">
    <property type="entry name" value="SMI1_KNR4"/>
    <property type="match status" value="1"/>
</dbReference>
<proteinExistence type="predicted"/>
<dbReference type="eggNOG" id="ENOG50330S4">
    <property type="taxonomic scope" value="Bacteria"/>
</dbReference>
<dbReference type="SUPFAM" id="SSF160631">
    <property type="entry name" value="SMI1/KNR4-like"/>
    <property type="match status" value="1"/>
</dbReference>
<sequence length="149" mass="16799">MMKLTTPNGKASEEVIQSFELENNLKLPVVYRDFLKENNGGETEPSLFRISESEGVSVLNSLYGLGDMYENLQDFLEIYDERLPNGFIPIGNDPGGNVICVATKGKQADQVYFWDHEAETEEPNDMANVYFLANDINEFLSNLFEEAEG</sequence>
<dbReference type="SMART" id="SM00860">
    <property type="entry name" value="SMI1_KNR4"/>
    <property type="match status" value="1"/>
</dbReference>
<protein>
    <submittedName>
        <fullName evidence="1">Uncharacterized protein</fullName>
    </submittedName>
</protein>
<evidence type="ECO:0000313" key="2">
    <source>
        <dbReference type="Proteomes" id="UP000029844"/>
    </source>
</evidence>
<dbReference type="RefSeq" id="WP_036083987.1">
    <property type="nucleotide sequence ID" value="NZ_CBCSHQ010000001.1"/>
</dbReference>
<dbReference type="AlphaFoldDB" id="A0A099WHB4"/>
<organism evidence="1 2">
    <name type="scientific">Listeria booriae</name>
    <dbReference type="NCBI Taxonomy" id="1552123"/>
    <lineage>
        <taxon>Bacteria</taxon>
        <taxon>Bacillati</taxon>
        <taxon>Bacillota</taxon>
        <taxon>Bacilli</taxon>
        <taxon>Bacillales</taxon>
        <taxon>Listeriaceae</taxon>
        <taxon>Listeria</taxon>
    </lineage>
</organism>
<dbReference type="EMBL" id="JNFA01000005">
    <property type="protein sequence ID" value="KGL43520.1"/>
    <property type="molecule type" value="Genomic_DNA"/>
</dbReference>
<dbReference type="InterPro" id="IPR018958">
    <property type="entry name" value="Knr4/Smi1-like_dom"/>
</dbReference>
<keyword evidence="2" id="KW-1185">Reference proteome</keyword>